<dbReference type="InterPro" id="IPR005151">
    <property type="entry name" value="Tail-specific_protease"/>
</dbReference>
<dbReference type="InterPro" id="IPR055210">
    <property type="entry name" value="CtpA/B_N"/>
</dbReference>
<sequence>MSTRWKIALGSVLAVVLIAFSFGAGYFTALLAPASGDELDRVVDAWDTIAGRYVEPDKIDRNALAEAAIRGMMDYLNDPYSAYLDAAGYAAMQDDFEGTYSGIGAEMGLRDGRLVVIAVYPGSPAARAGMQAGDRIAAVNGASTEGLTLAELGPLVRGELGTQVTITIDRGGAALSFTMTRETITPPSIRFEMLGTVAHIEIFSFNQHADEDLLPIIQGLSSNGATSIILDLRGNPGGLVTTVVNTASYFLRDSVVLTIRDSDGATTTHRTVTQGAFTNLPMVVLVDGFSASGSEVLAGALQDHGRAVVAGAQTFGKGSVNQLFPLPGDTGIYLTIARWLTPDGHLIEGVGITPDYPLELTGGGLLDWALDYLAAG</sequence>
<dbReference type="InterPro" id="IPR004447">
    <property type="entry name" value="Peptidase_S41A"/>
</dbReference>
<reference evidence="7 8" key="1">
    <citation type="submission" date="2015-06" db="EMBL/GenBank/DDBJ databases">
        <title>Genome sequence of the organohalide-respiring Dehalogenimonas alkenigignens type strain (IP3-3T).</title>
        <authorList>
            <person name="Key T.A."/>
            <person name="Richmond D.P."/>
            <person name="Bowman K.S."/>
            <person name="Cho Y.-J."/>
            <person name="Chun J."/>
            <person name="da Costa M.S."/>
            <person name="Rainey F.A."/>
            <person name="Moe W.M."/>
        </authorList>
    </citation>
    <scope>NUCLEOTIDE SEQUENCE [LARGE SCALE GENOMIC DNA]</scope>
    <source>
        <strain evidence="7 8">IP3-3</strain>
    </source>
</reference>
<name>A0A0W0GKC9_9CHLR</name>
<evidence type="ECO:0000256" key="1">
    <source>
        <dbReference type="ARBA" id="ARBA00009179"/>
    </source>
</evidence>
<dbReference type="GO" id="GO:0006508">
    <property type="term" value="P:proteolysis"/>
    <property type="evidence" value="ECO:0007669"/>
    <property type="project" value="UniProtKB-KW"/>
</dbReference>
<dbReference type="RefSeq" id="WP_058439925.1">
    <property type="nucleotide sequence ID" value="NZ_KQ758903.1"/>
</dbReference>
<dbReference type="PATRIC" id="fig|1217799.6.peg.1923"/>
<dbReference type="Pfam" id="PF03572">
    <property type="entry name" value="Peptidase_S41"/>
    <property type="match status" value="1"/>
</dbReference>
<evidence type="ECO:0000256" key="2">
    <source>
        <dbReference type="ARBA" id="ARBA00022670"/>
    </source>
</evidence>
<protein>
    <submittedName>
        <fullName evidence="7">C-terminal peptidase (Prc)</fullName>
        <ecNumber evidence="7">3.4.21.102</ecNumber>
    </submittedName>
</protein>
<dbReference type="InterPro" id="IPR036034">
    <property type="entry name" value="PDZ_sf"/>
</dbReference>
<comment type="similarity">
    <text evidence="1 5">Belongs to the peptidase S41A family.</text>
</comment>
<keyword evidence="2 5" id="KW-0645">Protease</keyword>
<evidence type="ECO:0000256" key="3">
    <source>
        <dbReference type="ARBA" id="ARBA00022801"/>
    </source>
</evidence>
<dbReference type="EC" id="3.4.21.102" evidence="7"/>
<feature type="domain" description="PDZ" evidence="6">
    <location>
        <begin position="89"/>
        <end position="157"/>
    </location>
</feature>
<accession>A0A0W0GKC9</accession>
<dbReference type="Pfam" id="PF17820">
    <property type="entry name" value="PDZ_6"/>
    <property type="match status" value="1"/>
</dbReference>
<dbReference type="GO" id="GO:0004252">
    <property type="term" value="F:serine-type endopeptidase activity"/>
    <property type="evidence" value="ECO:0007669"/>
    <property type="project" value="UniProtKB-EC"/>
</dbReference>
<dbReference type="CDD" id="cd07560">
    <property type="entry name" value="Peptidase_S41_CPP"/>
    <property type="match status" value="1"/>
</dbReference>
<dbReference type="AlphaFoldDB" id="A0A0W0GKC9"/>
<keyword evidence="8" id="KW-1185">Reference proteome</keyword>
<organism evidence="7 8">
    <name type="scientific">Dehalogenimonas alkenigignens</name>
    <dbReference type="NCBI Taxonomy" id="1217799"/>
    <lineage>
        <taxon>Bacteria</taxon>
        <taxon>Bacillati</taxon>
        <taxon>Chloroflexota</taxon>
        <taxon>Dehalococcoidia</taxon>
        <taxon>Dehalococcoidales</taxon>
        <taxon>Dehalococcoidaceae</taxon>
        <taxon>Dehalogenimonas</taxon>
    </lineage>
</organism>
<dbReference type="Gene3D" id="3.30.750.44">
    <property type="match status" value="1"/>
</dbReference>
<dbReference type="Proteomes" id="UP000053947">
    <property type="component" value="Unassembled WGS sequence"/>
</dbReference>
<gene>
    <name evidence="7" type="ORF">DEALK_18670</name>
</gene>
<dbReference type="SMART" id="SM00245">
    <property type="entry name" value="TSPc"/>
    <property type="match status" value="1"/>
</dbReference>
<dbReference type="PANTHER" id="PTHR32060:SF30">
    <property type="entry name" value="CARBOXY-TERMINAL PROCESSING PROTEASE CTPA"/>
    <property type="match status" value="1"/>
</dbReference>
<dbReference type="SUPFAM" id="SSF52096">
    <property type="entry name" value="ClpP/crotonase"/>
    <property type="match status" value="1"/>
</dbReference>
<dbReference type="Pfam" id="PF22694">
    <property type="entry name" value="CtpB_N-like"/>
    <property type="match status" value="1"/>
</dbReference>
<keyword evidence="4 5" id="KW-0720">Serine protease</keyword>
<dbReference type="CDD" id="cd06782">
    <property type="entry name" value="cpPDZ_CPP-like"/>
    <property type="match status" value="1"/>
</dbReference>
<evidence type="ECO:0000256" key="5">
    <source>
        <dbReference type="RuleBase" id="RU004404"/>
    </source>
</evidence>
<dbReference type="OrthoDB" id="9812068at2"/>
<comment type="caution">
    <text evidence="7">The sequence shown here is derived from an EMBL/GenBank/DDBJ whole genome shotgun (WGS) entry which is preliminary data.</text>
</comment>
<dbReference type="Gene3D" id="3.90.226.10">
    <property type="entry name" value="2-enoyl-CoA Hydratase, Chain A, domain 1"/>
    <property type="match status" value="1"/>
</dbReference>
<dbReference type="GO" id="GO:0030288">
    <property type="term" value="C:outer membrane-bounded periplasmic space"/>
    <property type="evidence" value="ECO:0007669"/>
    <property type="project" value="TreeGrafter"/>
</dbReference>
<dbReference type="NCBIfam" id="TIGR00225">
    <property type="entry name" value="prc"/>
    <property type="match status" value="1"/>
</dbReference>
<proteinExistence type="inferred from homology"/>
<evidence type="ECO:0000313" key="7">
    <source>
        <dbReference type="EMBL" id="KTB49020.1"/>
    </source>
</evidence>
<dbReference type="InterPro" id="IPR001478">
    <property type="entry name" value="PDZ"/>
</dbReference>
<dbReference type="InterPro" id="IPR041489">
    <property type="entry name" value="PDZ_6"/>
</dbReference>
<keyword evidence="3 5" id="KW-0378">Hydrolase</keyword>
<dbReference type="InterPro" id="IPR029045">
    <property type="entry name" value="ClpP/crotonase-like_dom_sf"/>
</dbReference>
<dbReference type="STRING" id="1217799.DEALK_18670"/>
<dbReference type="PANTHER" id="PTHR32060">
    <property type="entry name" value="TAIL-SPECIFIC PROTEASE"/>
    <property type="match status" value="1"/>
</dbReference>
<dbReference type="GO" id="GO:0007165">
    <property type="term" value="P:signal transduction"/>
    <property type="evidence" value="ECO:0007669"/>
    <property type="project" value="TreeGrafter"/>
</dbReference>
<evidence type="ECO:0000259" key="6">
    <source>
        <dbReference type="PROSITE" id="PS50106"/>
    </source>
</evidence>
<dbReference type="PROSITE" id="PS50106">
    <property type="entry name" value="PDZ"/>
    <property type="match status" value="1"/>
</dbReference>
<evidence type="ECO:0000256" key="4">
    <source>
        <dbReference type="ARBA" id="ARBA00022825"/>
    </source>
</evidence>
<dbReference type="EMBL" id="LFDV01000002">
    <property type="protein sequence ID" value="KTB49020.1"/>
    <property type="molecule type" value="Genomic_DNA"/>
</dbReference>
<dbReference type="SMART" id="SM00228">
    <property type="entry name" value="PDZ"/>
    <property type="match status" value="1"/>
</dbReference>
<dbReference type="Gene3D" id="2.30.42.10">
    <property type="match status" value="1"/>
</dbReference>
<dbReference type="SUPFAM" id="SSF50156">
    <property type="entry name" value="PDZ domain-like"/>
    <property type="match status" value="1"/>
</dbReference>
<evidence type="ECO:0000313" key="8">
    <source>
        <dbReference type="Proteomes" id="UP000053947"/>
    </source>
</evidence>